<evidence type="ECO:0000256" key="3">
    <source>
        <dbReference type="ARBA" id="ARBA00022452"/>
    </source>
</evidence>
<evidence type="ECO:0000256" key="6">
    <source>
        <dbReference type="ARBA" id="ARBA00023136"/>
    </source>
</evidence>
<evidence type="ECO:0000256" key="4">
    <source>
        <dbReference type="ARBA" id="ARBA00022692"/>
    </source>
</evidence>
<keyword evidence="11" id="KW-0732">Signal</keyword>
<name>A0ABT0SI02_9GAMM</name>
<comment type="similarity">
    <text evidence="8 9">Belongs to the TonB-dependent receptor family.</text>
</comment>
<keyword evidence="7 8" id="KW-0998">Cell outer membrane</keyword>
<dbReference type="InterPro" id="IPR036942">
    <property type="entry name" value="Beta-barrel_TonB_sf"/>
</dbReference>
<dbReference type="CDD" id="cd01347">
    <property type="entry name" value="ligand_gated_channel"/>
    <property type="match status" value="1"/>
</dbReference>
<sequence>MKTRVLRNAISIALLAMAAGIPDAAMAQEAAAGTEEVPEDGAGKRPAGSPPSRSSSRKGAAATDLKAVTVTGSRIRGGAAPSPTVIIGAEAIREEGFADLGEVIRGLPQNAGGGQNPGVAAGATAGVGGLANQNVTGGSSLNLRGLGPDASLTLLNGRRMAYGSFVQSVDISAIPVEAVERVEIVADGASAIHGSDAVGGVANVILMRDYDGVNAGVRYGAATQGGLATREYTLTAGTTWATGGLIATHLNTDNDGLYARQRDYTARMFDPSTLYPDTDLESTLVSMHQSLGDAVELKLDALRTVRHMLTFPNNGGLGATYFMNTTRTETASISPGIEVSLPRDWMLQLGANWGRDRTNYRQFDIDILNGGSALWNYQCFCNETRAYDIGVEGPVFTLPGGEARLAAGGGYRKNAFLQRNHLANMTAIQGEESSRFVYAEVNLPFVGRDAGIPGVHRLELNLAARSEHYDSFGRVTTPKVGLIYSPSADFTVKGSWGKSFKTPTLLQRYWMRSASLSPPAYYGGIGYPPEATVLALYGGNPDLGPERARTWSASLAFHPEALPALQAEVTWFDIDYTDRVVEPITNFGRAMGNPVYDRFISYRPSHQEQAELIALADTFWNLAGVPYDPDQVAAILYDNYANVARQHIKGLDLSISYRFDVGAGRLTLRGSGSWLDSAQQTSEMSPWHDIAGSLFSPAKINARAGAVWSQGGLSASAFVNYTGGVTNRLVQGSTEKTSAFTTVDTTLRYEPDSTGIWRGMAVAFSVQNLLDRDPPFYTPLGPADPPYDSTNYSAIGRFMSLSVSKRF</sequence>
<dbReference type="RefSeq" id="WP_250064256.1">
    <property type="nucleotide sequence ID" value="NZ_JAIKTS010000003.1"/>
</dbReference>
<dbReference type="Pfam" id="PF07715">
    <property type="entry name" value="Plug"/>
    <property type="match status" value="1"/>
</dbReference>
<dbReference type="InterPro" id="IPR012910">
    <property type="entry name" value="Plug_dom"/>
</dbReference>
<gene>
    <name evidence="14" type="ORF">K5L01_09975</name>
</gene>
<dbReference type="Proteomes" id="UP001431235">
    <property type="component" value="Unassembled WGS sequence"/>
</dbReference>
<organism evidence="14 15">
    <name type="scientific">Stenotrophomonas mori</name>
    <dbReference type="NCBI Taxonomy" id="2871096"/>
    <lineage>
        <taxon>Bacteria</taxon>
        <taxon>Pseudomonadati</taxon>
        <taxon>Pseudomonadota</taxon>
        <taxon>Gammaproteobacteria</taxon>
        <taxon>Lysobacterales</taxon>
        <taxon>Lysobacteraceae</taxon>
        <taxon>Stenotrophomonas</taxon>
    </lineage>
</organism>
<feature type="signal peptide" evidence="11">
    <location>
        <begin position="1"/>
        <end position="27"/>
    </location>
</feature>
<keyword evidence="6 8" id="KW-0472">Membrane</keyword>
<dbReference type="InterPro" id="IPR039426">
    <property type="entry name" value="TonB-dep_rcpt-like"/>
</dbReference>
<evidence type="ECO:0000256" key="2">
    <source>
        <dbReference type="ARBA" id="ARBA00022448"/>
    </source>
</evidence>
<evidence type="ECO:0000256" key="11">
    <source>
        <dbReference type="SAM" id="SignalP"/>
    </source>
</evidence>
<evidence type="ECO:0000256" key="8">
    <source>
        <dbReference type="PROSITE-ProRule" id="PRU01360"/>
    </source>
</evidence>
<feature type="domain" description="TonB-dependent receptor-like beta-barrel" evidence="12">
    <location>
        <begin position="312"/>
        <end position="769"/>
    </location>
</feature>
<dbReference type="SUPFAM" id="SSF56935">
    <property type="entry name" value="Porins"/>
    <property type="match status" value="1"/>
</dbReference>
<feature type="chain" id="PRO_5046820979" evidence="11">
    <location>
        <begin position="28"/>
        <end position="807"/>
    </location>
</feature>
<keyword evidence="14" id="KW-0675">Receptor</keyword>
<feature type="region of interest" description="Disordered" evidence="10">
    <location>
        <begin position="30"/>
        <end position="63"/>
    </location>
</feature>
<dbReference type="PANTHER" id="PTHR47234">
    <property type="match status" value="1"/>
</dbReference>
<proteinExistence type="inferred from homology"/>
<evidence type="ECO:0000256" key="7">
    <source>
        <dbReference type="ARBA" id="ARBA00023237"/>
    </source>
</evidence>
<keyword evidence="4 8" id="KW-0812">Transmembrane</keyword>
<comment type="subcellular location">
    <subcellularLocation>
        <location evidence="1 8">Cell outer membrane</location>
        <topology evidence="1 8">Multi-pass membrane protein</topology>
    </subcellularLocation>
</comment>
<comment type="caution">
    <text evidence="14">The sequence shown here is derived from an EMBL/GenBank/DDBJ whole genome shotgun (WGS) entry which is preliminary data.</text>
</comment>
<keyword evidence="3 8" id="KW-1134">Transmembrane beta strand</keyword>
<evidence type="ECO:0000256" key="5">
    <source>
        <dbReference type="ARBA" id="ARBA00023077"/>
    </source>
</evidence>
<protein>
    <submittedName>
        <fullName evidence="14">TonB-dependent receptor</fullName>
    </submittedName>
</protein>
<accession>A0ABT0SI02</accession>
<evidence type="ECO:0000256" key="1">
    <source>
        <dbReference type="ARBA" id="ARBA00004571"/>
    </source>
</evidence>
<dbReference type="PROSITE" id="PS52016">
    <property type="entry name" value="TONB_DEPENDENT_REC_3"/>
    <property type="match status" value="1"/>
</dbReference>
<dbReference type="InterPro" id="IPR000531">
    <property type="entry name" value="Beta-barrel_TonB"/>
</dbReference>
<keyword evidence="15" id="KW-1185">Reference proteome</keyword>
<keyword evidence="2 8" id="KW-0813">Transport</keyword>
<dbReference type="EMBL" id="JAIKTS010000003">
    <property type="protein sequence ID" value="MCL7714972.1"/>
    <property type="molecule type" value="Genomic_DNA"/>
</dbReference>
<dbReference type="Pfam" id="PF00593">
    <property type="entry name" value="TonB_dep_Rec_b-barrel"/>
    <property type="match status" value="1"/>
</dbReference>
<dbReference type="Gene3D" id="2.170.130.10">
    <property type="entry name" value="TonB-dependent receptor, plug domain"/>
    <property type="match status" value="1"/>
</dbReference>
<evidence type="ECO:0000313" key="14">
    <source>
        <dbReference type="EMBL" id="MCL7714972.1"/>
    </source>
</evidence>
<evidence type="ECO:0000259" key="13">
    <source>
        <dbReference type="Pfam" id="PF07715"/>
    </source>
</evidence>
<evidence type="ECO:0000259" key="12">
    <source>
        <dbReference type="Pfam" id="PF00593"/>
    </source>
</evidence>
<dbReference type="InterPro" id="IPR037066">
    <property type="entry name" value="Plug_dom_sf"/>
</dbReference>
<reference evidence="14 15" key="1">
    <citation type="submission" date="2021-08" db="EMBL/GenBank/DDBJ databases">
        <title>Novel members of of the genus Stenotrophomonas from differernt environment.</title>
        <authorList>
            <person name="Deng Y."/>
        </authorList>
    </citation>
    <scope>NUCLEOTIDE SEQUENCE [LARGE SCALE GENOMIC DNA]</scope>
    <source>
        <strain evidence="14 15">CPCC 101365</strain>
    </source>
</reference>
<feature type="compositionally biased region" description="Low complexity" evidence="10">
    <location>
        <begin position="44"/>
        <end position="62"/>
    </location>
</feature>
<dbReference type="PANTHER" id="PTHR47234:SF3">
    <property type="entry name" value="SECRETIN_TONB SHORT N-TERMINAL DOMAIN-CONTAINING PROTEIN"/>
    <property type="match status" value="1"/>
</dbReference>
<keyword evidence="5 9" id="KW-0798">TonB box</keyword>
<evidence type="ECO:0000256" key="9">
    <source>
        <dbReference type="RuleBase" id="RU003357"/>
    </source>
</evidence>
<dbReference type="Gene3D" id="2.40.170.20">
    <property type="entry name" value="TonB-dependent receptor, beta-barrel domain"/>
    <property type="match status" value="1"/>
</dbReference>
<feature type="domain" description="TonB-dependent receptor plug" evidence="13">
    <location>
        <begin position="80"/>
        <end position="201"/>
    </location>
</feature>
<evidence type="ECO:0000256" key="10">
    <source>
        <dbReference type="SAM" id="MobiDB-lite"/>
    </source>
</evidence>
<evidence type="ECO:0000313" key="15">
    <source>
        <dbReference type="Proteomes" id="UP001431235"/>
    </source>
</evidence>